<proteinExistence type="predicted"/>
<gene>
    <name evidence="1" type="ORF">CKO31_10700</name>
</gene>
<sequence>MLLRNICDEGQVLSREFLNSEDAIFHYTRKETVIEHILGGELPHLRFGHFSGTNDPWEYRPKATTVSGFAPSGRDTMLDEAFWWVYRILQQSRFLAFCTNRYGRDGDISESGLLKPRMWAQYGENHWGVCLVLSKTDLEKSLKRDENNLQEFLKSEVTYVDPDEQRIPGLPIDARRIRNHNLYEVALQYVLDNKDVLYFRKARDFEDEREYRVVYLNKMQHPTEEVFVTIRDALKGIVFGDRFPDQYRPAIVHLVEPLKLELRRVRWQDSAYVLTSL</sequence>
<reference evidence="1 2" key="1">
    <citation type="journal article" date="2020" name="Microorganisms">
        <title>Osmotic Adaptation and Compatible Solute Biosynthesis of Phototrophic Bacteria as Revealed from Genome Analyses.</title>
        <authorList>
            <person name="Imhoff J.F."/>
            <person name="Rahn T."/>
            <person name="Kunzel S."/>
            <person name="Keller A."/>
            <person name="Neulinger S.C."/>
        </authorList>
    </citation>
    <scope>NUCLEOTIDE SEQUENCE [LARGE SCALE GENOMIC DNA]</scope>
    <source>
        <strain evidence="1 2">DSM 6210</strain>
    </source>
</reference>
<evidence type="ECO:0000313" key="2">
    <source>
        <dbReference type="Proteomes" id="UP000748752"/>
    </source>
</evidence>
<dbReference type="Pfam" id="PF11185">
    <property type="entry name" value="DUF2971"/>
    <property type="match status" value="1"/>
</dbReference>
<organism evidence="1 2">
    <name type="scientific">Thiohalocapsa halophila</name>
    <dbReference type="NCBI Taxonomy" id="69359"/>
    <lineage>
        <taxon>Bacteria</taxon>
        <taxon>Pseudomonadati</taxon>
        <taxon>Pseudomonadota</taxon>
        <taxon>Gammaproteobacteria</taxon>
        <taxon>Chromatiales</taxon>
        <taxon>Chromatiaceae</taxon>
        <taxon>Thiohalocapsa</taxon>
    </lineage>
</organism>
<evidence type="ECO:0000313" key="1">
    <source>
        <dbReference type="EMBL" id="MBK1631199.1"/>
    </source>
</evidence>
<keyword evidence="2" id="KW-1185">Reference proteome</keyword>
<protein>
    <recommendedName>
        <fullName evidence="3">DUF2971 domain-containing protein</fullName>
    </recommendedName>
</protein>
<dbReference type="EMBL" id="NRRV01000023">
    <property type="protein sequence ID" value="MBK1631199.1"/>
    <property type="molecule type" value="Genomic_DNA"/>
</dbReference>
<accession>A0ABS1CH43</accession>
<dbReference type="InterPro" id="IPR021352">
    <property type="entry name" value="DUF2971"/>
</dbReference>
<name>A0ABS1CH43_9GAMM</name>
<comment type="caution">
    <text evidence="1">The sequence shown here is derived from an EMBL/GenBank/DDBJ whole genome shotgun (WGS) entry which is preliminary data.</text>
</comment>
<dbReference type="Proteomes" id="UP000748752">
    <property type="component" value="Unassembled WGS sequence"/>
</dbReference>
<evidence type="ECO:0008006" key="3">
    <source>
        <dbReference type="Google" id="ProtNLM"/>
    </source>
</evidence>